<accession>W2S272</accession>
<feature type="compositionally biased region" description="Basic and acidic residues" evidence="1">
    <location>
        <begin position="252"/>
        <end position="294"/>
    </location>
</feature>
<protein>
    <submittedName>
        <fullName evidence="2">Uncharacterized protein</fullName>
    </submittedName>
</protein>
<evidence type="ECO:0000313" key="3">
    <source>
        <dbReference type="Proteomes" id="UP000030752"/>
    </source>
</evidence>
<name>W2S272_CYPE1</name>
<dbReference type="eggNOG" id="ENOG502RFSA">
    <property type="taxonomic scope" value="Eukaryota"/>
</dbReference>
<evidence type="ECO:0000313" key="2">
    <source>
        <dbReference type="EMBL" id="ETN42054.1"/>
    </source>
</evidence>
<gene>
    <name evidence="2" type="ORF">HMPREF1541_03993</name>
</gene>
<feature type="compositionally biased region" description="Basic and acidic residues" evidence="1">
    <location>
        <begin position="340"/>
        <end position="353"/>
    </location>
</feature>
<dbReference type="OrthoDB" id="4161640at2759"/>
<dbReference type="RefSeq" id="XP_008716563.1">
    <property type="nucleotide sequence ID" value="XM_008718341.1"/>
</dbReference>
<keyword evidence="3" id="KW-1185">Reference proteome</keyword>
<dbReference type="VEuPathDB" id="FungiDB:HMPREF1541_03993"/>
<evidence type="ECO:0000256" key="1">
    <source>
        <dbReference type="SAM" id="MobiDB-lite"/>
    </source>
</evidence>
<dbReference type="Proteomes" id="UP000030752">
    <property type="component" value="Unassembled WGS sequence"/>
</dbReference>
<reference evidence="2 3" key="1">
    <citation type="submission" date="2013-03" db="EMBL/GenBank/DDBJ databases">
        <title>The Genome Sequence of Phialophora europaea CBS 101466.</title>
        <authorList>
            <consortium name="The Broad Institute Genomics Platform"/>
            <person name="Cuomo C."/>
            <person name="de Hoog S."/>
            <person name="Gorbushina A."/>
            <person name="Walker B."/>
            <person name="Young S.K."/>
            <person name="Zeng Q."/>
            <person name="Gargeya S."/>
            <person name="Fitzgerald M."/>
            <person name="Haas B."/>
            <person name="Abouelleil A."/>
            <person name="Allen A.W."/>
            <person name="Alvarado L."/>
            <person name="Arachchi H.M."/>
            <person name="Berlin A.M."/>
            <person name="Chapman S.B."/>
            <person name="Gainer-Dewar J."/>
            <person name="Goldberg J."/>
            <person name="Griggs A."/>
            <person name="Gujja S."/>
            <person name="Hansen M."/>
            <person name="Howarth C."/>
            <person name="Imamovic A."/>
            <person name="Ireland A."/>
            <person name="Larimer J."/>
            <person name="McCowan C."/>
            <person name="Murphy C."/>
            <person name="Pearson M."/>
            <person name="Poon T.W."/>
            <person name="Priest M."/>
            <person name="Roberts A."/>
            <person name="Saif S."/>
            <person name="Shea T."/>
            <person name="Sisk P."/>
            <person name="Sykes S."/>
            <person name="Wortman J."/>
            <person name="Nusbaum C."/>
            <person name="Birren B."/>
        </authorList>
    </citation>
    <scope>NUCLEOTIDE SEQUENCE [LARGE SCALE GENOMIC DNA]</scope>
    <source>
        <strain evidence="2 3">CBS 101466</strain>
    </source>
</reference>
<proteinExistence type="predicted"/>
<dbReference type="AlphaFoldDB" id="W2S272"/>
<feature type="region of interest" description="Disordered" evidence="1">
    <location>
        <begin position="240"/>
        <end position="353"/>
    </location>
</feature>
<dbReference type="EMBL" id="KB822719">
    <property type="protein sequence ID" value="ETN42054.1"/>
    <property type="molecule type" value="Genomic_DNA"/>
</dbReference>
<dbReference type="GeneID" id="19971332"/>
<dbReference type="HOGENOM" id="CLU_043551_0_0_1"/>
<feature type="compositionally biased region" description="Basic and acidic residues" evidence="1">
    <location>
        <begin position="305"/>
        <end position="319"/>
    </location>
</feature>
<sequence>MTSYSLPSRTRLSPDNEVERLISEANQLHTMPPKMQRFLNTYPLFTRVIARQVRMVTARSQDFDDCQVTIFDKALLVITRNGNDIGSAIPFQFFCQYWCDYDPAIASPTESMYDMAKFAVLPFDADYYEYYPDDGTLQGGRSSSPIDVSQLGARNQPGLKRLISTYELAVSEYFDVESRHDDQTLRAAKYLRDTAENTIAYLKETDIDRGKLSEIEAMYETAKQVVQNLTGRVRKFDIGYATNEQQTNGHGGRGESRRFQHEFRRPAGPRRARENENWREVSHEPYVRRAEGKDRLRRSQSPPAERGERGRDKVDERGIRVKGRGQGCGARGHSGIPYGYREDRVVDSYKPDA</sequence>
<organism evidence="2 3">
    <name type="scientific">Cyphellophora europaea (strain CBS 101466)</name>
    <name type="common">Phialophora europaea</name>
    <dbReference type="NCBI Taxonomy" id="1220924"/>
    <lineage>
        <taxon>Eukaryota</taxon>
        <taxon>Fungi</taxon>
        <taxon>Dikarya</taxon>
        <taxon>Ascomycota</taxon>
        <taxon>Pezizomycotina</taxon>
        <taxon>Eurotiomycetes</taxon>
        <taxon>Chaetothyriomycetidae</taxon>
        <taxon>Chaetothyriales</taxon>
        <taxon>Cyphellophoraceae</taxon>
        <taxon>Cyphellophora</taxon>
    </lineage>
</organism>
<dbReference type="InParanoid" id="W2S272"/>